<feature type="transmembrane region" description="Helical" evidence="1">
    <location>
        <begin position="36"/>
        <end position="55"/>
    </location>
</feature>
<dbReference type="PATRIC" id="fig|1302272.5.peg.1184"/>
<dbReference type="Proteomes" id="UP000050911">
    <property type="component" value="Unassembled WGS sequence"/>
</dbReference>
<accession>A0A0R1I0Q0</accession>
<reference evidence="2 3" key="1">
    <citation type="journal article" date="2015" name="Genome Announc.">
        <title>Expanding the biotechnology potential of lactobacilli through comparative genomics of 213 strains and associated genera.</title>
        <authorList>
            <person name="Sun Z."/>
            <person name="Harris H.M."/>
            <person name="McCann A."/>
            <person name="Guo C."/>
            <person name="Argimon S."/>
            <person name="Zhang W."/>
            <person name="Yang X."/>
            <person name="Jeffery I.B."/>
            <person name="Cooney J.C."/>
            <person name="Kagawa T.F."/>
            <person name="Liu W."/>
            <person name="Song Y."/>
            <person name="Salvetti E."/>
            <person name="Wrobel A."/>
            <person name="Rasinkangas P."/>
            <person name="Parkhill J."/>
            <person name="Rea M.C."/>
            <person name="O'Sullivan O."/>
            <person name="Ritari J."/>
            <person name="Douillard F.P."/>
            <person name="Paul Ross R."/>
            <person name="Yang R."/>
            <person name="Briner A.E."/>
            <person name="Felis G.E."/>
            <person name="de Vos W.M."/>
            <person name="Barrangou R."/>
            <person name="Klaenhammer T.R."/>
            <person name="Caufield P.W."/>
            <person name="Cui Y."/>
            <person name="Zhang H."/>
            <person name="O'Toole P.W."/>
        </authorList>
    </citation>
    <scope>NUCLEOTIDE SEQUENCE [LARGE SCALE GENOMIC DNA]</scope>
    <source>
        <strain evidence="2 3">JCM 15530</strain>
    </source>
</reference>
<sequence>MNIFTKLIAGQSLISWALQLIFIALAWMVVNHQVENNLMTIFGATILLLLCYASLARDGRQRHR</sequence>
<keyword evidence="3" id="KW-1185">Reference proteome</keyword>
<evidence type="ECO:0000313" key="2">
    <source>
        <dbReference type="EMBL" id="KRK48855.1"/>
    </source>
</evidence>
<name>A0A0R1I0Q0_9LACO</name>
<keyword evidence="1" id="KW-0812">Transmembrane</keyword>
<dbReference type="OrthoDB" id="2309448at2"/>
<dbReference type="AlphaFoldDB" id="A0A0R1I0Q0"/>
<keyword evidence="1" id="KW-1133">Transmembrane helix</keyword>
<proteinExistence type="predicted"/>
<dbReference type="RefSeq" id="WP_054659349.1">
    <property type="nucleotide sequence ID" value="NZ_AZCX01000002.1"/>
</dbReference>
<gene>
    <name evidence="2" type="ORF">FC96_GL001176</name>
</gene>
<dbReference type="EMBL" id="AZCX01000002">
    <property type="protein sequence ID" value="KRK48855.1"/>
    <property type="molecule type" value="Genomic_DNA"/>
</dbReference>
<protein>
    <submittedName>
        <fullName evidence="2">Uncharacterized protein</fullName>
    </submittedName>
</protein>
<feature type="transmembrane region" description="Helical" evidence="1">
    <location>
        <begin position="12"/>
        <end position="30"/>
    </location>
</feature>
<keyword evidence="1" id="KW-0472">Membrane</keyword>
<organism evidence="2 3">
    <name type="scientific">Secundilactobacillus kimchicus JCM 15530</name>
    <dbReference type="NCBI Taxonomy" id="1302272"/>
    <lineage>
        <taxon>Bacteria</taxon>
        <taxon>Bacillati</taxon>
        <taxon>Bacillota</taxon>
        <taxon>Bacilli</taxon>
        <taxon>Lactobacillales</taxon>
        <taxon>Lactobacillaceae</taxon>
        <taxon>Secundilactobacillus</taxon>
    </lineage>
</organism>
<evidence type="ECO:0000256" key="1">
    <source>
        <dbReference type="SAM" id="Phobius"/>
    </source>
</evidence>
<comment type="caution">
    <text evidence="2">The sequence shown here is derived from an EMBL/GenBank/DDBJ whole genome shotgun (WGS) entry which is preliminary data.</text>
</comment>
<evidence type="ECO:0000313" key="3">
    <source>
        <dbReference type="Proteomes" id="UP000050911"/>
    </source>
</evidence>
<dbReference type="STRING" id="1302272.FC96_GL001176"/>